<comment type="similarity">
    <text evidence="2">Belongs to the unc-93 family.</text>
</comment>
<comment type="subcellular location">
    <subcellularLocation>
        <location evidence="1">Membrane</location>
        <topology evidence="1">Multi-pass membrane protein</topology>
    </subcellularLocation>
</comment>
<feature type="transmembrane region" description="Helical" evidence="6">
    <location>
        <begin position="276"/>
        <end position="300"/>
    </location>
</feature>
<evidence type="ECO:0000313" key="8">
    <source>
        <dbReference type="WBParaSite" id="PTRK_0000764900.1"/>
    </source>
</evidence>
<keyword evidence="5 6" id="KW-0472">Membrane</keyword>
<feature type="transmembrane region" description="Helical" evidence="6">
    <location>
        <begin position="387"/>
        <end position="406"/>
    </location>
</feature>
<feature type="transmembrane region" description="Helical" evidence="6">
    <location>
        <begin position="90"/>
        <end position="123"/>
    </location>
</feature>
<dbReference type="GO" id="GO:0016020">
    <property type="term" value="C:membrane"/>
    <property type="evidence" value="ECO:0007669"/>
    <property type="project" value="UniProtKB-SubCell"/>
</dbReference>
<evidence type="ECO:0000256" key="3">
    <source>
        <dbReference type="ARBA" id="ARBA00022692"/>
    </source>
</evidence>
<proteinExistence type="inferred from homology"/>
<protein>
    <submittedName>
        <fullName evidence="8">UNC93-like protein MFSD11</fullName>
    </submittedName>
</protein>
<feature type="transmembrane region" description="Helical" evidence="6">
    <location>
        <begin position="58"/>
        <end position="78"/>
    </location>
</feature>
<evidence type="ECO:0000256" key="4">
    <source>
        <dbReference type="ARBA" id="ARBA00022989"/>
    </source>
</evidence>
<evidence type="ECO:0000256" key="2">
    <source>
        <dbReference type="ARBA" id="ARBA00009172"/>
    </source>
</evidence>
<dbReference type="PANTHER" id="PTHR23294">
    <property type="entry name" value="ET TRANSLATION PRODUCT-RELATED"/>
    <property type="match status" value="1"/>
</dbReference>
<dbReference type="PANTHER" id="PTHR23294:SF18">
    <property type="entry name" value="UNC93-LIKE PROTEIN MFSD11"/>
    <property type="match status" value="1"/>
</dbReference>
<dbReference type="AlphaFoldDB" id="A0A0N4ZI94"/>
<dbReference type="Proteomes" id="UP000038045">
    <property type="component" value="Unplaced"/>
</dbReference>
<dbReference type="InterPro" id="IPR036259">
    <property type="entry name" value="MFS_trans_sf"/>
</dbReference>
<dbReference type="WBParaSite" id="PTRK_0000764900.1">
    <property type="protein sequence ID" value="PTRK_0000764900.1"/>
    <property type="gene ID" value="PTRK_0000764900"/>
</dbReference>
<feature type="transmembrane region" description="Helical" evidence="6">
    <location>
        <begin position="177"/>
        <end position="198"/>
    </location>
</feature>
<dbReference type="SUPFAM" id="SSF103473">
    <property type="entry name" value="MFS general substrate transporter"/>
    <property type="match status" value="1"/>
</dbReference>
<sequence>MVHLERNFKNVIQLAVAFNFICFGLYGHQYIFKEAIITMWKEDGDTKSRDSASDVANTIYYVAYGFSSLIVPAIIGFVGAKVATLSGTTFIFLHIFTMILFQPWLCFLTSGFQGLGFALLWGSQGKLLKMNSTTRTADKYTNTFFGIAYSSTLFTAIFLMSIFFITGRSDGYSIKTLIITYSIMSVSIVGGFITLFFMKMPSKNELTSSTMTIEKGTIATNTYIEILLNVFKVLFKRKIIKFIIIFLHFGMSCAVWSSLIPNTISASEQFGKYRFYHMAGCCFIQGIAQLLGSFLLLFYGPKLKKLTRIRKAYLGGIFTFLAYLTIFLTIPPQANQGRTTGDAHIQINSPYFTYISSFFVGLGDIIYKIQVTTHILDIYPDQSAEAFSLLFGFQGAGQAATFALCIYLTLDFIMILLMIYLLISLGSFYYAERKLLLFYKIDDYTEPITKLVDNSALGRYMTEHPDGSISKGIHKEKYISSDLMPMANNNTLNEITE</sequence>
<feature type="transmembrane region" description="Helical" evidence="6">
    <location>
        <begin position="12"/>
        <end position="32"/>
    </location>
</feature>
<feature type="transmembrane region" description="Helical" evidence="6">
    <location>
        <begin position="412"/>
        <end position="431"/>
    </location>
</feature>
<feature type="transmembrane region" description="Helical" evidence="6">
    <location>
        <begin position="351"/>
        <end position="367"/>
    </location>
</feature>
<feature type="transmembrane region" description="Helical" evidence="6">
    <location>
        <begin position="143"/>
        <end position="165"/>
    </location>
</feature>
<feature type="transmembrane region" description="Helical" evidence="6">
    <location>
        <begin position="312"/>
        <end position="331"/>
    </location>
</feature>
<accession>A0A0N4ZI94</accession>
<name>A0A0N4ZI94_PARTI</name>
<dbReference type="InterPro" id="IPR051617">
    <property type="entry name" value="UNC-93-like_regulator"/>
</dbReference>
<keyword evidence="7" id="KW-1185">Reference proteome</keyword>
<dbReference type="Pfam" id="PF05978">
    <property type="entry name" value="UNC-93"/>
    <property type="match status" value="1"/>
</dbReference>
<evidence type="ECO:0000313" key="7">
    <source>
        <dbReference type="Proteomes" id="UP000038045"/>
    </source>
</evidence>
<evidence type="ECO:0000256" key="1">
    <source>
        <dbReference type="ARBA" id="ARBA00004141"/>
    </source>
</evidence>
<keyword evidence="4 6" id="KW-1133">Transmembrane helix</keyword>
<reference evidence="8" key="1">
    <citation type="submission" date="2017-02" db="UniProtKB">
        <authorList>
            <consortium name="WormBaseParasite"/>
        </authorList>
    </citation>
    <scope>IDENTIFICATION</scope>
</reference>
<evidence type="ECO:0000256" key="6">
    <source>
        <dbReference type="SAM" id="Phobius"/>
    </source>
</evidence>
<keyword evidence="3 6" id="KW-0812">Transmembrane</keyword>
<dbReference type="InterPro" id="IPR010291">
    <property type="entry name" value="Ion_channel_UNC-93"/>
</dbReference>
<evidence type="ECO:0000256" key="5">
    <source>
        <dbReference type="ARBA" id="ARBA00023136"/>
    </source>
</evidence>
<feature type="transmembrane region" description="Helical" evidence="6">
    <location>
        <begin position="242"/>
        <end position="264"/>
    </location>
</feature>
<organism evidence="7 8">
    <name type="scientific">Parastrongyloides trichosuri</name>
    <name type="common">Possum-specific nematode worm</name>
    <dbReference type="NCBI Taxonomy" id="131310"/>
    <lineage>
        <taxon>Eukaryota</taxon>
        <taxon>Metazoa</taxon>
        <taxon>Ecdysozoa</taxon>
        <taxon>Nematoda</taxon>
        <taxon>Chromadorea</taxon>
        <taxon>Rhabditida</taxon>
        <taxon>Tylenchina</taxon>
        <taxon>Panagrolaimomorpha</taxon>
        <taxon>Strongyloidoidea</taxon>
        <taxon>Strongyloididae</taxon>
        <taxon>Parastrongyloides</taxon>
    </lineage>
</organism>